<dbReference type="PhylomeDB" id="B3RYL3"/>
<organism evidence="1 2">
    <name type="scientific">Trichoplax adhaerens</name>
    <name type="common">Trichoplax reptans</name>
    <dbReference type="NCBI Taxonomy" id="10228"/>
    <lineage>
        <taxon>Eukaryota</taxon>
        <taxon>Metazoa</taxon>
        <taxon>Placozoa</taxon>
        <taxon>Uniplacotomia</taxon>
        <taxon>Trichoplacea</taxon>
        <taxon>Trichoplacidae</taxon>
        <taxon>Trichoplax</taxon>
    </lineage>
</organism>
<dbReference type="Proteomes" id="UP000009022">
    <property type="component" value="Unassembled WGS sequence"/>
</dbReference>
<proteinExistence type="predicted"/>
<dbReference type="HOGENOM" id="CLU_1153014_0_0_1"/>
<gene>
    <name evidence="1" type="ORF">TRIADDRAFT_56598</name>
</gene>
<dbReference type="AlphaFoldDB" id="B3RYL3"/>
<dbReference type="RefSeq" id="XP_002112506.1">
    <property type="nucleotide sequence ID" value="XM_002112470.1"/>
</dbReference>
<protein>
    <submittedName>
        <fullName evidence="1">Uncharacterized protein</fullName>
    </submittedName>
</protein>
<sequence length="241" mass="27397">MHRQNYPLSVSAGGRRSHGPLVLCGERCHVRRKASTHRTKSELTTTTLNLSQNVLRSTRGKVKEEQDRNGGLNDSMQNEEIYVKALVNKIDEMLAESSPRDTFKSNQINFNVNESNQIDNTIINSSEFTTTPSVCGYNKTSYTDTDIKSISNFSNEEYTSPYEGILTKLKLKQLKLEESSLLKRKEIIEKEMNRPPKSKWYESKGIDFHVESRLNSSRLSKSLDSGTTNNSTLLAYSQDFI</sequence>
<reference evidence="1 2" key="1">
    <citation type="journal article" date="2008" name="Nature">
        <title>The Trichoplax genome and the nature of placozoans.</title>
        <authorList>
            <person name="Srivastava M."/>
            <person name="Begovic E."/>
            <person name="Chapman J."/>
            <person name="Putnam N.H."/>
            <person name="Hellsten U."/>
            <person name="Kawashima T."/>
            <person name="Kuo A."/>
            <person name="Mitros T."/>
            <person name="Salamov A."/>
            <person name="Carpenter M.L."/>
            <person name="Signorovitch A.Y."/>
            <person name="Moreno M.A."/>
            <person name="Kamm K."/>
            <person name="Grimwood J."/>
            <person name="Schmutz J."/>
            <person name="Shapiro H."/>
            <person name="Grigoriev I.V."/>
            <person name="Buss L.W."/>
            <person name="Schierwater B."/>
            <person name="Dellaporta S.L."/>
            <person name="Rokhsar D.S."/>
        </authorList>
    </citation>
    <scope>NUCLEOTIDE SEQUENCE [LARGE SCALE GENOMIC DNA]</scope>
    <source>
        <strain evidence="1 2">Grell-BS-1999</strain>
    </source>
</reference>
<dbReference type="EMBL" id="DS985245">
    <property type="protein sequence ID" value="EDV24616.1"/>
    <property type="molecule type" value="Genomic_DNA"/>
</dbReference>
<keyword evidence="2" id="KW-1185">Reference proteome</keyword>
<dbReference type="CTD" id="6754164"/>
<dbReference type="KEGG" id="tad:TRIADDRAFT_56598"/>
<name>B3RYL3_TRIAD</name>
<evidence type="ECO:0000313" key="1">
    <source>
        <dbReference type="EMBL" id="EDV24616.1"/>
    </source>
</evidence>
<evidence type="ECO:0000313" key="2">
    <source>
        <dbReference type="Proteomes" id="UP000009022"/>
    </source>
</evidence>
<dbReference type="GeneID" id="6754164"/>
<dbReference type="InParanoid" id="B3RYL3"/>
<accession>B3RYL3</accession>